<keyword evidence="3" id="KW-0805">Transcription regulation</keyword>
<organism evidence="7 8">
    <name type="scientific">Dissophora globulifera</name>
    <dbReference type="NCBI Taxonomy" id="979702"/>
    <lineage>
        <taxon>Eukaryota</taxon>
        <taxon>Fungi</taxon>
        <taxon>Fungi incertae sedis</taxon>
        <taxon>Mucoromycota</taxon>
        <taxon>Mortierellomycotina</taxon>
        <taxon>Mortierellomycetes</taxon>
        <taxon>Mortierellales</taxon>
        <taxon>Mortierellaceae</taxon>
        <taxon>Dissophora</taxon>
    </lineage>
</organism>
<comment type="subcellular location">
    <subcellularLocation>
        <location evidence="1">Nucleus</location>
    </subcellularLocation>
</comment>
<evidence type="ECO:0000313" key="7">
    <source>
        <dbReference type="EMBL" id="KAG0309409.1"/>
    </source>
</evidence>
<keyword evidence="8" id="KW-1185">Reference proteome</keyword>
<feature type="compositionally biased region" description="Polar residues" evidence="6">
    <location>
        <begin position="343"/>
        <end position="354"/>
    </location>
</feature>
<evidence type="ECO:0000256" key="5">
    <source>
        <dbReference type="ARBA" id="ARBA00023242"/>
    </source>
</evidence>
<dbReference type="SMART" id="SM01401">
    <property type="entry name" value="Sds3"/>
    <property type="match status" value="1"/>
</dbReference>
<gene>
    <name evidence="7" type="ORF">BGZ99_000863</name>
</gene>
<dbReference type="Pfam" id="PF08598">
    <property type="entry name" value="Sds3"/>
    <property type="match status" value="1"/>
</dbReference>
<dbReference type="GO" id="GO:0005654">
    <property type="term" value="C:nucleoplasm"/>
    <property type="evidence" value="ECO:0007669"/>
    <property type="project" value="UniProtKB-ARBA"/>
</dbReference>
<accession>A0A9P6UJV3</accession>
<comment type="caution">
    <text evidence="7">The sequence shown here is derived from an EMBL/GenBank/DDBJ whole genome shotgun (WGS) entry which is preliminary data.</text>
</comment>
<evidence type="ECO:0000256" key="3">
    <source>
        <dbReference type="ARBA" id="ARBA00023015"/>
    </source>
</evidence>
<dbReference type="Proteomes" id="UP000738325">
    <property type="component" value="Unassembled WGS sequence"/>
</dbReference>
<dbReference type="GO" id="GO:0010468">
    <property type="term" value="P:regulation of gene expression"/>
    <property type="evidence" value="ECO:0007669"/>
    <property type="project" value="UniProtKB-ARBA"/>
</dbReference>
<reference evidence="7" key="1">
    <citation type="journal article" date="2020" name="Fungal Divers.">
        <title>Resolving the Mortierellaceae phylogeny through synthesis of multi-gene phylogenetics and phylogenomics.</title>
        <authorList>
            <person name="Vandepol N."/>
            <person name="Liber J."/>
            <person name="Desiro A."/>
            <person name="Na H."/>
            <person name="Kennedy M."/>
            <person name="Barry K."/>
            <person name="Grigoriev I.V."/>
            <person name="Miller A.N."/>
            <person name="O'Donnell K."/>
            <person name="Stajich J.E."/>
            <person name="Bonito G."/>
        </authorList>
    </citation>
    <scope>NUCLEOTIDE SEQUENCE</scope>
    <source>
        <strain evidence="7">REB-010B</strain>
    </source>
</reference>
<keyword evidence="2" id="KW-0678">Repressor</keyword>
<feature type="non-terminal residue" evidence="7">
    <location>
        <position position="566"/>
    </location>
</feature>
<protein>
    <submittedName>
        <fullName evidence="7">Uncharacterized protein</fullName>
    </submittedName>
</protein>
<keyword evidence="4" id="KW-0804">Transcription</keyword>
<sequence length="566" mass="64690">IEDLDLNLTCPLPTSEERDIEDDDMTNDLKQKFRRAWQNLTDVCAEYKAVKRSMRIQMVSKLDAEEAQIKAGTHPDLLAELKAIEDRREARTKVVRAQKDYLQRMWEINFQAVCKASNDQYLEGQVTARRSIIELVQSRMNKIKQEMSQSRRAAGLVTPRRLTIVRPTKVTEYDSCGESCSSYDSYSSSGSECSDCEVCIPTRHLQIPQLKIPRGLSRREVAVDLAFLFPESNPTHSRPRPADGYTASGYSRQASPEAGDDGGRRPKIGKNQQFMIDHLNDEKRRKRRVMDREMQSKTTYKTHSGSEKEGRNGDIGSEERDMEVDVDQDPDAYLPQEYEAESPTRSGLVNSPRNHSPIIVRSAPRLSSAKSARHYRPRFLPGFGPDGLQNSHKHAKRSTTNAGHMPRYPIADRQGRPWDPSRPGVAAPPVTIRDEKRHGCMAFGRHTIQCIRITGTAVVLMEEVEEVEEVEEEKEEEEHLHYTIPGNRLAIRLLHLRTMDQQKDHVVPSIRPSIPRPQYYAIHPAPITVHEQHRIQQRRCTHLMTRRCSSGIHTIGNDNGCRRRLL</sequence>
<evidence type="ECO:0000256" key="2">
    <source>
        <dbReference type="ARBA" id="ARBA00022491"/>
    </source>
</evidence>
<dbReference type="EMBL" id="JAAAIP010001194">
    <property type="protein sequence ID" value="KAG0309409.1"/>
    <property type="molecule type" value="Genomic_DNA"/>
</dbReference>
<evidence type="ECO:0000256" key="4">
    <source>
        <dbReference type="ARBA" id="ARBA00023163"/>
    </source>
</evidence>
<evidence type="ECO:0000313" key="8">
    <source>
        <dbReference type="Proteomes" id="UP000738325"/>
    </source>
</evidence>
<dbReference type="AlphaFoldDB" id="A0A9P6UJV3"/>
<proteinExistence type="predicted"/>
<feature type="region of interest" description="Disordered" evidence="6">
    <location>
        <begin position="231"/>
        <end position="324"/>
    </location>
</feature>
<name>A0A9P6UJV3_9FUNG</name>
<evidence type="ECO:0000256" key="6">
    <source>
        <dbReference type="SAM" id="MobiDB-lite"/>
    </source>
</evidence>
<dbReference type="InterPro" id="IPR013907">
    <property type="entry name" value="Sds3"/>
</dbReference>
<keyword evidence="5" id="KW-0539">Nucleus</keyword>
<dbReference type="OrthoDB" id="2442703at2759"/>
<feature type="region of interest" description="Disordered" evidence="6">
    <location>
        <begin position="338"/>
        <end position="429"/>
    </location>
</feature>
<dbReference type="PANTHER" id="PTHR21964">
    <property type="entry name" value="BREAST CANCER METASTASIS-SUPPRESSOR 1"/>
    <property type="match status" value="1"/>
</dbReference>
<evidence type="ECO:0000256" key="1">
    <source>
        <dbReference type="ARBA" id="ARBA00004123"/>
    </source>
</evidence>